<dbReference type="NCBIfam" id="NF038228">
    <property type="entry name" value="IcmH_DotU_IVB"/>
    <property type="match status" value="1"/>
</dbReference>
<dbReference type="PROSITE" id="PS51123">
    <property type="entry name" value="OMPA_2"/>
    <property type="match status" value="1"/>
</dbReference>
<feature type="compositionally biased region" description="Pro residues" evidence="2">
    <location>
        <begin position="483"/>
        <end position="496"/>
    </location>
</feature>
<feature type="region of interest" description="Disordered" evidence="2">
    <location>
        <begin position="444"/>
        <end position="515"/>
    </location>
</feature>
<dbReference type="PANTHER" id="PTHR30329:SF19">
    <property type="entry name" value="OUTER MEMBRANE PROTEIN, OMPA FAMILY"/>
    <property type="match status" value="1"/>
</dbReference>
<proteinExistence type="predicted"/>
<feature type="domain" description="OmpA-like" evidence="4">
    <location>
        <begin position="356"/>
        <end position="475"/>
    </location>
</feature>
<dbReference type="NCBIfam" id="TIGR03350">
    <property type="entry name" value="type_VI_ompA"/>
    <property type="match status" value="1"/>
</dbReference>
<comment type="caution">
    <text evidence="5">The sequence shown here is derived from an EMBL/GenBank/DDBJ whole genome shotgun (WGS) entry which is preliminary data.</text>
</comment>
<evidence type="ECO:0000256" key="3">
    <source>
        <dbReference type="SAM" id="Phobius"/>
    </source>
</evidence>
<dbReference type="Gene3D" id="1.25.40.590">
    <property type="entry name" value="Type IV / VI secretion system, DotU"/>
    <property type="match status" value="1"/>
</dbReference>
<accession>A0ABT1CAD6</accession>
<dbReference type="EMBL" id="JAMXQS010000009">
    <property type="protein sequence ID" value="MCO6051764.1"/>
    <property type="molecule type" value="Genomic_DNA"/>
</dbReference>
<feature type="compositionally biased region" description="Basic and acidic residues" evidence="2">
    <location>
        <begin position="459"/>
        <end position="469"/>
    </location>
</feature>
<dbReference type="InterPro" id="IPR050330">
    <property type="entry name" value="Bact_OuterMem_StrucFunc"/>
</dbReference>
<sequence>MTPDTDPLREPTAIAPTAEAQRRAALASGLADVFDDLSQPRPGENNRAVSAERFEKLLSEFLVGGGLPAIVTAAAPMLALAHALREAHTQPDIDGLRALAIAAVRDYERDLAGARIAPERARAAHYVVCATIDDVVLSQPWGVQGGWARSGLVSTFHMDVTGGDRVFDLLDHFHRNPGANKDILLLIYLSLSLAFEGRTRVSPRGTLELMQVRDGLYRTLKGQFGEFERELSPHWRGISARHTPLRNWTALWALLGALVLIFALGYLFFTLALNRASDGTLAGFVGAVPQPTPSIAFLPAPEKPTEVAKVEVGNDDAPPKQEPPADTPPQRDAIGEFARFLQPEVDQSLVSLSRDGNAVLVRIRNTGLFDTGSADVKDDFRDLLSRIGTAIASENFTARVIGHTDNVPINTIQYPSNWHLSNARAKAVAEILQEFAGPQAIKFEGRADTEPVGDNATDAGREANRRTEILVEGAANRAGVAPNPAPPDGTPPPDSPAPANNSAPADNPAQGGAQP</sequence>
<feature type="transmembrane region" description="Helical" evidence="3">
    <location>
        <begin position="250"/>
        <end position="269"/>
    </location>
</feature>
<gene>
    <name evidence="5" type="primary">tssL</name>
    <name evidence="5" type="ORF">NGM99_18420</name>
</gene>
<evidence type="ECO:0000313" key="6">
    <source>
        <dbReference type="Proteomes" id="UP001205906"/>
    </source>
</evidence>
<feature type="compositionally biased region" description="Low complexity" evidence="2">
    <location>
        <begin position="497"/>
        <end position="509"/>
    </location>
</feature>
<dbReference type="SUPFAM" id="SSF103088">
    <property type="entry name" value="OmpA-like"/>
    <property type="match status" value="1"/>
</dbReference>
<keyword evidence="6" id="KW-1185">Reference proteome</keyword>
<dbReference type="InterPro" id="IPR038522">
    <property type="entry name" value="T4/T6SS_DotU_sf"/>
</dbReference>
<dbReference type="Gene3D" id="3.30.1330.60">
    <property type="entry name" value="OmpA-like domain"/>
    <property type="match status" value="1"/>
</dbReference>
<keyword evidence="3" id="KW-1133">Transmembrane helix</keyword>
<evidence type="ECO:0000259" key="4">
    <source>
        <dbReference type="PROSITE" id="PS51123"/>
    </source>
</evidence>
<keyword evidence="3" id="KW-0812">Transmembrane</keyword>
<keyword evidence="1 3" id="KW-0472">Membrane</keyword>
<dbReference type="Pfam" id="PF09850">
    <property type="entry name" value="DotU"/>
    <property type="match status" value="1"/>
</dbReference>
<organism evidence="5 6">
    <name type="scientific">Mesorhizobium liriopis</name>
    <dbReference type="NCBI Taxonomy" id="2953882"/>
    <lineage>
        <taxon>Bacteria</taxon>
        <taxon>Pseudomonadati</taxon>
        <taxon>Pseudomonadota</taxon>
        <taxon>Alphaproteobacteria</taxon>
        <taxon>Hyphomicrobiales</taxon>
        <taxon>Phyllobacteriaceae</taxon>
        <taxon>Mesorhizobium</taxon>
    </lineage>
</organism>
<dbReference type="Pfam" id="PF00691">
    <property type="entry name" value="OmpA"/>
    <property type="match status" value="1"/>
</dbReference>
<dbReference type="InterPro" id="IPR036737">
    <property type="entry name" value="OmpA-like_sf"/>
</dbReference>
<dbReference type="NCBIfam" id="TIGR03349">
    <property type="entry name" value="IV_VI_DotU"/>
    <property type="match status" value="1"/>
</dbReference>
<dbReference type="InterPro" id="IPR006665">
    <property type="entry name" value="OmpA-like"/>
</dbReference>
<dbReference type="PANTHER" id="PTHR30329">
    <property type="entry name" value="STATOR ELEMENT OF FLAGELLAR MOTOR COMPLEX"/>
    <property type="match status" value="1"/>
</dbReference>
<evidence type="ECO:0000256" key="1">
    <source>
        <dbReference type="PROSITE-ProRule" id="PRU00473"/>
    </source>
</evidence>
<protein>
    <submittedName>
        <fullName evidence="5">Type VI secretion system protein TssL, long form</fullName>
    </submittedName>
</protein>
<reference evidence="5 6" key="1">
    <citation type="submission" date="2022-06" db="EMBL/GenBank/DDBJ databases">
        <title>Mesorhizobium sp. strain RP14 Genome sequencing and assembly.</title>
        <authorList>
            <person name="Kim I."/>
        </authorList>
    </citation>
    <scope>NUCLEOTIDE SEQUENCE [LARGE SCALE GENOMIC DNA]</scope>
    <source>
        <strain evidence="6">RP14(2022)</strain>
    </source>
</reference>
<dbReference type="Proteomes" id="UP001205906">
    <property type="component" value="Unassembled WGS sequence"/>
</dbReference>
<dbReference type="CDD" id="cd07185">
    <property type="entry name" value="OmpA_C-like"/>
    <property type="match status" value="1"/>
</dbReference>
<evidence type="ECO:0000313" key="5">
    <source>
        <dbReference type="EMBL" id="MCO6051764.1"/>
    </source>
</evidence>
<name>A0ABT1CAD6_9HYPH</name>
<dbReference type="RefSeq" id="WP_252821665.1">
    <property type="nucleotide sequence ID" value="NZ_JAMXQS010000009.1"/>
</dbReference>
<feature type="transmembrane region" description="Helical" evidence="3">
    <location>
        <begin position="61"/>
        <end position="81"/>
    </location>
</feature>
<dbReference type="InterPro" id="IPR017733">
    <property type="entry name" value="OmpA-like_dom_proteobacteria"/>
</dbReference>
<dbReference type="InterPro" id="IPR017732">
    <property type="entry name" value="T4/T6SS_DotU"/>
</dbReference>
<evidence type="ECO:0000256" key="2">
    <source>
        <dbReference type="SAM" id="MobiDB-lite"/>
    </source>
</evidence>